<dbReference type="InterPro" id="IPR036291">
    <property type="entry name" value="NAD(P)-bd_dom_sf"/>
</dbReference>
<dbReference type="Pfam" id="PF01370">
    <property type="entry name" value="Epimerase"/>
    <property type="match status" value="1"/>
</dbReference>
<dbReference type="PANTHER" id="PTHR43245:SF58">
    <property type="entry name" value="BLL5923 PROTEIN"/>
    <property type="match status" value="1"/>
</dbReference>
<reference evidence="2 3" key="1">
    <citation type="submission" date="2018-05" db="EMBL/GenBank/DDBJ databases">
        <title>Genomic Encyclopedia of Archaeal and Bacterial Type Strains, Phase II (KMG-II): from individual species to whole genera.</title>
        <authorList>
            <person name="Goeker M."/>
        </authorList>
    </citation>
    <scope>NUCLEOTIDE SEQUENCE [LARGE SCALE GENOMIC DNA]</scope>
    <source>
        <strain evidence="2 3">DSM 19975</strain>
    </source>
</reference>
<gene>
    <name evidence="2" type="ORF">LX99_02047</name>
</gene>
<dbReference type="EMBL" id="QGHA01000003">
    <property type="protein sequence ID" value="PWK78207.1"/>
    <property type="molecule type" value="Genomic_DNA"/>
</dbReference>
<keyword evidence="3" id="KW-1185">Reference proteome</keyword>
<dbReference type="Gene3D" id="3.40.50.720">
    <property type="entry name" value="NAD(P)-binding Rossmann-like Domain"/>
    <property type="match status" value="1"/>
</dbReference>
<protein>
    <submittedName>
        <fullName evidence="2">Nucleoside-diphosphate-sugar epimerase</fullName>
    </submittedName>
</protein>
<feature type="domain" description="NAD-dependent epimerase/dehydratase" evidence="1">
    <location>
        <begin position="5"/>
        <end position="226"/>
    </location>
</feature>
<evidence type="ECO:0000259" key="1">
    <source>
        <dbReference type="Pfam" id="PF01370"/>
    </source>
</evidence>
<dbReference type="AlphaFoldDB" id="A0A316HCS1"/>
<name>A0A316HCS1_9SPHI</name>
<dbReference type="InterPro" id="IPR050177">
    <property type="entry name" value="Lipid_A_modif_metabolic_enz"/>
</dbReference>
<dbReference type="PANTHER" id="PTHR43245">
    <property type="entry name" value="BIFUNCTIONAL POLYMYXIN RESISTANCE PROTEIN ARNA"/>
    <property type="match status" value="1"/>
</dbReference>
<evidence type="ECO:0000313" key="2">
    <source>
        <dbReference type="EMBL" id="PWK78207.1"/>
    </source>
</evidence>
<comment type="caution">
    <text evidence="2">The sequence shown here is derived from an EMBL/GenBank/DDBJ whole genome shotgun (WGS) entry which is preliminary data.</text>
</comment>
<sequence>MKERVLITGASGFVGYHLIEEALQNNFEVFIAIRKSSRIDHLKNFDIQYIYPEFNNPEALKRQLAEIKPDYIIHAAGVTSARSEAEYNRINATYTYNLALAAKEACPTLKKFVLVGSLAAVGPLNTLNGLITGDTIPRPVTAYGRSKLLAEQKLKTVTGLSYTILRPTAVYGPRDTGIFIFFKQVAKGIEPYIGNAQQKLSFIYVKDLAKACIKALYAVNNQTFNLSDGNFYSRYELGDITKNELKLKPLKFHLPVNFVKIIAVVSEKLSYLRNKAAILNVEKLNELMAVNWHCDIEAAKSDLGFYPSYNLQAGVTETLKWYKANNWL</sequence>
<dbReference type="Proteomes" id="UP000245678">
    <property type="component" value="Unassembled WGS sequence"/>
</dbReference>
<dbReference type="SUPFAM" id="SSF51735">
    <property type="entry name" value="NAD(P)-binding Rossmann-fold domains"/>
    <property type="match status" value="1"/>
</dbReference>
<proteinExistence type="predicted"/>
<accession>A0A316HCS1</accession>
<evidence type="ECO:0000313" key="3">
    <source>
        <dbReference type="Proteomes" id="UP000245678"/>
    </source>
</evidence>
<dbReference type="RefSeq" id="WP_109607782.1">
    <property type="nucleotide sequence ID" value="NZ_QGHA01000003.1"/>
</dbReference>
<dbReference type="InterPro" id="IPR001509">
    <property type="entry name" value="Epimerase_deHydtase"/>
</dbReference>
<organism evidence="2 3">
    <name type="scientific">Mucilaginibacter oryzae</name>
    <dbReference type="NCBI Taxonomy" id="468058"/>
    <lineage>
        <taxon>Bacteria</taxon>
        <taxon>Pseudomonadati</taxon>
        <taxon>Bacteroidota</taxon>
        <taxon>Sphingobacteriia</taxon>
        <taxon>Sphingobacteriales</taxon>
        <taxon>Sphingobacteriaceae</taxon>
        <taxon>Mucilaginibacter</taxon>
    </lineage>
</organism>